<sequence length="372" mass="38851">MSRSLYISAGGHAFLFAWLLLGDLFDAPPPEMQIADVTVISEEEFAALSAPPSSETEVLEPTPAPEPEPQPAPEPEPEPEPAPVPEPEPEPAPQPEPLPAPTPEPDPLPLPPSPAPVPQVLAPESSRRPQPRPAPRVADEPIAPPDPEAVTSEDTQTAADPDAESPDVAEETQESTAPPETTTEIVTEAEEPSGQPLAPSSSMRPRGRPEQVASNPEPAPETPAQQPPASEPETDSAPANDPVADALAAAIAEELSGGGGAPDAPSGPPLTSGEREGLRIAVQACWIVDVGSQAADVKVTVGFDLDREGRVAGNVTMIGAEGGSGAAVDTAFGAARRAILRCQGDGYQLPPEKYDQWKRVEITFNPEDMRLR</sequence>
<dbReference type="Gene3D" id="3.30.1150.10">
    <property type="match status" value="1"/>
</dbReference>
<feature type="compositionally biased region" description="Low complexity" evidence="1">
    <location>
        <begin position="176"/>
        <end position="186"/>
    </location>
</feature>
<reference evidence="2 3" key="1">
    <citation type="submission" date="2006-06" db="EMBL/GenBank/DDBJ databases">
        <authorList>
            <person name="Moran M.A."/>
            <person name="Ferriera S."/>
            <person name="Johnson J."/>
            <person name="Kravitz S."/>
            <person name="Beeson K."/>
            <person name="Sutton G."/>
            <person name="Rogers Y.-H."/>
            <person name="Friedman R."/>
            <person name="Frazier M."/>
            <person name="Venter J.C."/>
        </authorList>
    </citation>
    <scope>NUCLEOTIDE SEQUENCE [LARGE SCALE GENOMIC DNA]</scope>
    <source>
        <strain evidence="2 3">E-37</strain>
    </source>
</reference>
<keyword evidence="2" id="KW-0418">Kinase</keyword>
<comment type="caution">
    <text evidence="2">The sequence shown here is derived from an EMBL/GenBank/DDBJ whole genome shotgun (WGS) entry which is preliminary data.</text>
</comment>
<feature type="compositionally biased region" description="Acidic residues" evidence="1">
    <location>
        <begin position="161"/>
        <end position="173"/>
    </location>
</feature>
<dbReference type="RefSeq" id="WP_005855220.1">
    <property type="nucleotide sequence ID" value="NZ_AAYA01000001.1"/>
</dbReference>
<gene>
    <name evidence="2" type="ORF">SSE37_20382</name>
</gene>
<feature type="compositionally biased region" description="Pro residues" evidence="1">
    <location>
        <begin position="217"/>
        <end position="230"/>
    </location>
</feature>
<dbReference type="GO" id="GO:0016301">
    <property type="term" value="F:kinase activity"/>
    <property type="evidence" value="ECO:0007669"/>
    <property type="project" value="UniProtKB-KW"/>
</dbReference>
<proteinExistence type="predicted"/>
<dbReference type="AlphaFoldDB" id="A3JY14"/>
<keyword evidence="3" id="KW-1185">Reference proteome</keyword>
<feature type="region of interest" description="Disordered" evidence="1">
    <location>
        <begin position="47"/>
        <end position="240"/>
    </location>
</feature>
<feature type="compositionally biased region" description="Pro residues" evidence="1">
    <location>
        <begin position="62"/>
        <end position="117"/>
    </location>
</feature>
<evidence type="ECO:0000256" key="1">
    <source>
        <dbReference type="SAM" id="MobiDB-lite"/>
    </source>
</evidence>
<organism evidence="2 3">
    <name type="scientific">Sagittula stellata (strain ATCC 700073 / DSM 11524 / E-37)</name>
    <dbReference type="NCBI Taxonomy" id="388399"/>
    <lineage>
        <taxon>Bacteria</taxon>
        <taxon>Pseudomonadati</taxon>
        <taxon>Pseudomonadota</taxon>
        <taxon>Alphaproteobacteria</taxon>
        <taxon>Rhodobacterales</taxon>
        <taxon>Roseobacteraceae</taxon>
        <taxon>Sagittula</taxon>
    </lineage>
</organism>
<dbReference type="EMBL" id="AAYA01000001">
    <property type="protein sequence ID" value="EBA10400.1"/>
    <property type="molecule type" value="Genomic_DNA"/>
</dbReference>
<name>A3JY14_SAGS3</name>
<keyword evidence="2" id="KW-0808">Transferase</keyword>
<dbReference type="OrthoDB" id="7161229at2"/>
<accession>A3JY14</accession>
<dbReference type="Proteomes" id="UP000005713">
    <property type="component" value="Unassembled WGS sequence"/>
</dbReference>
<evidence type="ECO:0000313" key="3">
    <source>
        <dbReference type="Proteomes" id="UP000005713"/>
    </source>
</evidence>
<dbReference type="eggNOG" id="COG3266">
    <property type="taxonomic scope" value="Bacteria"/>
</dbReference>
<evidence type="ECO:0000313" key="2">
    <source>
        <dbReference type="EMBL" id="EBA10400.1"/>
    </source>
</evidence>
<protein>
    <submittedName>
        <fullName evidence="2">Putative CheA signal transduction histidine kinases, no good domain identification</fullName>
    </submittedName>
</protein>
<dbReference type="SUPFAM" id="SSF74653">
    <property type="entry name" value="TolA/TonB C-terminal domain"/>
    <property type="match status" value="1"/>
</dbReference>
<feature type="region of interest" description="Disordered" evidence="1">
    <location>
        <begin position="255"/>
        <end position="274"/>
    </location>
</feature>